<proteinExistence type="predicted"/>
<evidence type="ECO:0000256" key="1">
    <source>
        <dbReference type="ARBA" id="ARBA00004651"/>
    </source>
</evidence>
<keyword evidence="8" id="KW-1185">Reference proteome</keyword>
<evidence type="ECO:0000256" key="6">
    <source>
        <dbReference type="SAM" id="Phobius"/>
    </source>
</evidence>
<feature type="compositionally biased region" description="Basic and acidic residues" evidence="5">
    <location>
        <begin position="418"/>
        <end position="435"/>
    </location>
</feature>
<dbReference type="InterPro" id="IPR002523">
    <property type="entry name" value="MgTranspt_CorA/ZnTranspt_ZntB"/>
</dbReference>
<evidence type="ECO:0000256" key="2">
    <source>
        <dbReference type="ARBA" id="ARBA00022692"/>
    </source>
</evidence>
<comment type="subcellular location">
    <subcellularLocation>
        <location evidence="1">Cell membrane</location>
        <topology evidence="1">Multi-pass membrane protein</topology>
    </subcellularLocation>
</comment>
<feature type="region of interest" description="Disordered" evidence="5">
    <location>
        <begin position="417"/>
        <end position="440"/>
    </location>
</feature>
<evidence type="ECO:0000256" key="5">
    <source>
        <dbReference type="SAM" id="MobiDB-lite"/>
    </source>
</evidence>
<keyword evidence="3 6" id="KW-1133">Transmembrane helix</keyword>
<dbReference type="GO" id="GO:0050897">
    <property type="term" value="F:cobalt ion binding"/>
    <property type="evidence" value="ECO:0007669"/>
    <property type="project" value="TreeGrafter"/>
</dbReference>
<evidence type="ECO:0000313" key="7">
    <source>
        <dbReference type="EMBL" id="KKA29170.1"/>
    </source>
</evidence>
<gene>
    <name evidence="7" type="ORF">TD95_003709</name>
</gene>
<dbReference type="GO" id="GO:0005886">
    <property type="term" value="C:plasma membrane"/>
    <property type="evidence" value="ECO:0007669"/>
    <property type="project" value="UniProtKB-SubCell"/>
</dbReference>
<evidence type="ECO:0000256" key="3">
    <source>
        <dbReference type="ARBA" id="ARBA00022989"/>
    </source>
</evidence>
<protein>
    <recommendedName>
        <fullName evidence="9">Mg2+ transporter protein, CorA-like/Zinc transport protein ZntB</fullName>
    </recommendedName>
</protein>
<reference evidence="7 8" key="1">
    <citation type="submission" date="2015-03" db="EMBL/GenBank/DDBJ databases">
        <authorList>
            <person name="Radwan O."/>
            <person name="Al-Naeli F.A."/>
            <person name="Rendon G.A."/>
            <person name="Fields C."/>
        </authorList>
    </citation>
    <scope>NUCLEOTIDE SEQUENCE [LARGE SCALE GENOMIC DNA]</scope>
    <source>
        <strain evidence="7">CR-DP1</strain>
    </source>
</reference>
<organism evidence="7 8">
    <name type="scientific">Thielaviopsis punctulata</name>
    <dbReference type="NCBI Taxonomy" id="72032"/>
    <lineage>
        <taxon>Eukaryota</taxon>
        <taxon>Fungi</taxon>
        <taxon>Dikarya</taxon>
        <taxon>Ascomycota</taxon>
        <taxon>Pezizomycotina</taxon>
        <taxon>Sordariomycetes</taxon>
        <taxon>Hypocreomycetidae</taxon>
        <taxon>Microascales</taxon>
        <taxon>Ceratocystidaceae</taxon>
        <taxon>Thielaviopsis</taxon>
    </lineage>
</organism>
<comment type="caution">
    <text evidence="7">The sequence shown here is derived from an EMBL/GenBank/DDBJ whole genome shotgun (WGS) entry which is preliminary data.</text>
</comment>
<dbReference type="GO" id="GO:0015087">
    <property type="term" value="F:cobalt ion transmembrane transporter activity"/>
    <property type="evidence" value="ECO:0007669"/>
    <property type="project" value="TreeGrafter"/>
</dbReference>
<dbReference type="SUPFAM" id="SSF144083">
    <property type="entry name" value="Magnesium transport protein CorA, transmembrane region"/>
    <property type="match status" value="1"/>
</dbReference>
<dbReference type="GO" id="GO:0015095">
    <property type="term" value="F:magnesium ion transmembrane transporter activity"/>
    <property type="evidence" value="ECO:0007669"/>
    <property type="project" value="TreeGrafter"/>
</dbReference>
<dbReference type="EMBL" id="LAEV01000948">
    <property type="protein sequence ID" value="KKA29170.1"/>
    <property type="molecule type" value="Genomic_DNA"/>
</dbReference>
<evidence type="ECO:0000313" key="8">
    <source>
        <dbReference type="Proteomes" id="UP000033483"/>
    </source>
</evidence>
<name>A0A0F4ZG52_9PEZI</name>
<dbReference type="Pfam" id="PF01544">
    <property type="entry name" value="CorA"/>
    <property type="match status" value="1"/>
</dbReference>
<dbReference type="Proteomes" id="UP000033483">
    <property type="component" value="Unassembled WGS sequence"/>
</dbReference>
<dbReference type="Gene3D" id="1.20.58.340">
    <property type="entry name" value="Magnesium transport protein CorA, transmembrane region"/>
    <property type="match status" value="1"/>
</dbReference>
<dbReference type="GO" id="GO:0000287">
    <property type="term" value="F:magnesium ion binding"/>
    <property type="evidence" value="ECO:0007669"/>
    <property type="project" value="TreeGrafter"/>
</dbReference>
<feature type="transmembrane region" description="Helical" evidence="6">
    <location>
        <begin position="376"/>
        <end position="396"/>
    </location>
</feature>
<dbReference type="OrthoDB" id="5207033at2759"/>
<evidence type="ECO:0000256" key="4">
    <source>
        <dbReference type="ARBA" id="ARBA00023136"/>
    </source>
</evidence>
<dbReference type="PANTHER" id="PTHR46494">
    <property type="entry name" value="CORA FAMILY METAL ION TRANSPORTER (EUROFUNG)"/>
    <property type="match status" value="1"/>
</dbReference>
<evidence type="ECO:0008006" key="9">
    <source>
        <dbReference type="Google" id="ProtNLM"/>
    </source>
</evidence>
<dbReference type="PANTHER" id="PTHR46494:SF1">
    <property type="entry name" value="CORA FAMILY METAL ION TRANSPORTER (EUROFUNG)"/>
    <property type="match status" value="1"/>
</dbReference>
<dbReference type="InterPro" id="IPR045863">
    <property type="entry name" value="CorA_TM1_TM2"/>
</dbReference>
<sequence>MFSEYRLQIHGFQELKASSVSDVCQYLQNNTSEGEIILVKANANVLRECKTCKDAISAEFSIPQFWWGVEMKRANGFFGSEEEWTEDGGLTAYRTWCRFMAKYSNNANIYKWVKVNLFTRTEFKTKRTFILSFETSNVIDLSGDYNKLSEEEKNGQCNRSLQEQLLIGLTKNDLADPYWMYRPILQSFMYIQERAIWKVRDLVRACESDARNQGDSSHDRANFAEMHVISRHSIHVNETILLTVQSLQQIIEKHSDFYRLLASMSIRDDGMYVLQNNDDFGLKAHQKILQSRVRSALKNHYNAFSALSLRANATQQRLQSEIQLAFNVTTQVDSRAMRNISLLTMVFLPSTFVATIFSTTFFSVDNNQWMMNDKFWMFWAFAIPVTVLVMLWWYFIQERQLSTSAILGIDQRRQKKAQAKEEQGREMKRERERRSMQLNGPSSALHMIKSQCWSKDEARLPM</sequence>
<accession>A0A0F4ZG52</accession>
<keyword evidence="4 6" id="KW-0472">Membrane</keyword>
<feature type="transmembrane region" description="Helical" evidence="6">
    <location>
        <begin position="342"/>
        <end position="364"/>
    </location>
</feature>
<keyword evidence="2 6" id="KW-0812">Transmembrane</keyword>
<dbReference type="AlphaFoldDB" id="A0A0F4ZG52"/>